<dbReference type="AlphaFoldDB" id="A0A8H5LI41"/>
<dbReference type="Gene3D" id="3.40.50.300">
    <property type="entry name" value="P-loop containing nucleotide triphosphate hydrolases"/>
    <property type="match status" value="1"/>
</dbReference>
<protein>
    <recommendedName>
        <fullName evidence="2">Novel STAND NTPase 1 domain-containing protein</fullName>
    </recommendedName>
</protein>
<feature type="domain" description="Novel STAND NTPase 1" evidence="2">
    <location>
        <begin position="302"/>
        <end position="443"/>
    </location>
</feature>
<sequence length="1249" mass="137829">MARTKQTARKSGSGATLFYSRRKLRSGKSGLIKDTPTNRPAAKSKLRQTSVSAPLLASLSSDRISQSNSSVLSQTWNRKHTTGFSASSVTSLSNTFSKLEATSTDNRSGSGNSRTSLSSTSLFSNSTRLLGVIKDVCEAFSGIPYVKGVAGVVQQIIEITDQVKAYKDKCQALVDKVILFSLGVFEGLLSLSKAQNPGAQVQSLKSDLLSFLGVLESIYATLASLSAQRASSRFLRYVARTEFLESIAEQNRNLETYIQYFNTRSSIAIRLGLGAPLNQDMSVPLIPHTKYKRPLPSPTKLYGRDDEVLTIVNLLAATSPPQVHLAILGPGGIGKTSLSLSVLSDEKVISAFDDRRYFLPCDTTPSLDLFIHELANTLDVGDGLSSQYLQTILFQLRQRRCLLVLDNFETLWDPLHTRAEVESFLTQLSAVPTVSLLLTLRGSQHPASIEWSQLLPPLKPLELQHAEALFRRISGKLESTYVPLIRAVDCVPLAVNLIAHLAAVHDITAESLWERWIEEKTMMIERGSGRLANLDTSIRLSLNSARMNHDPNALPFLSILALLPNGMSLSLFRACDIHLLEVVNVKRAAMTLKQNALVYEDAQRTLRMLNPIRQYVLSHHPPSDIAYEFIQEYFIQLALLGGEHPLSTHDQLRQEIGNIEAVLVMALKSTRPITDSVNAILSLAEYTYISGSGSYTPLERAVERLEALLQFKSKPKKAEGSGVRRFFLGRASRSGGHREDGDTRVDLVTLRADCLGCWGQMLSRQGHYQPAKDKFELALELHVQQGDIAGQAADLHNLGCLLTLDDALQKFTAASYLHEKIGDRAGVAYDMMGLGQVYLQRRQLRRAQDVFTSALQIFDGLEGDNRDPVGRITAINNLGHTFTAWNKFSDADELFVQAMHANESVRDVVSRADTLCGLASTLLLRSRWSDAEEKIREAMTLREPFKDPDLYHVLGRIQCAQWKLTTALETFQYTRTLPRDLKDDFGRGDDLKYLAYTLALLGRLDESEAMLDDVKVLYNSAENVVGLAEVDIAKAEIWTVQGKLDEAEIAAKEAVDVMSVKDCKIGHAHALYVLGGVKLAKGLFSEAKACVQLALELHKEIGSVQGQADDLACLAEISVLETSGDGGSSSGRHLKELKMHINEAKKLHTSIGDNAGSGDDWYLLALIGIRQNELLRAEEAVKTALEMHQAAEVVYKQAIDYLLLGHVLKRQRRIQEGTLVADTAITLFQGLRAKRGLLDAQQLRVEMVG</sequence>
<dbReference type="PRINTS" id="PR00364">
    <property type="entry name" value="DISEASERSIST"/>
</dbReference>
<dbReference type="SMART" id="SM00028">
    <property type="entry name" value="TPR"/>
    <property type="match status" value="7"/>
</dbReference>
<dbReference type="PANTHER" id="PTHR47691">
    <property type="entry name" value="REGULATOR-RELATED"/>
    <property type="match status" value="1"/>
</dbReference>
<dbReference type="InterPro" id="IPR036537">
    <property type="entry name" value="Adaptor_Cbl_N_dom_sf"/>
</dbReference>
<dbReference type="SUPFAM" id="SSF48452">
    <property type="entry name" value="TPR-like"/>
    <property type="match status" value="2"/>
</dbReference>
<dbReference type="PANTHER" id="PTHR47691:SF3">
    <property type="entry name" value="HTH-TYPE TRANSCRIPTIONAL REGULATOR RV0890C-RELATED"/>
    <property type="match status" value="1"/>
</dbReference>
<keyword evidence="4" id="KW-1185">Reference proteome</keyword>
<dbReference type="InterPro" id="IPR011990">
    <property type="entry name" value="TPR-like_helical_dom_sf"/>
</dbReference>
<comment type="caution">
    <text evidence="3">The sequence shown here is derived from an EMBL/GenBank/DDBJ whole genome shotgun (WGS) entry which is preliminary data.</text>
</comment>
<feature type="region of interest" description="Disordered" evidence="1">
    <location>
        <begin position="1"/>
        <end position="20"/>
    </location>
</feature>
<proteinExistence type="predicted"/>
<evidence type="ECO:0000313" key="4">
    <source>
        <dbReference type="Proteomes" id="UP000559027"/>
    </source>
</evidence>
<dbReference type="InterPro" id="IPR049052">
    <property type="entry name" value="nSTAND1"/>
</dbReference>
<dbReference type="Proteomes" id="UP000559027">
    <property type="component" value="Unassembled WGS sequence"/>
</dbReference>
<evidence type="ECO:0000256" key="1">
    <source>
        <dbReference type="SAM" id="MobiDB-lite"/>
    </source>
</evidence>
<reference evidence="3 4" key="1">
    <citation type="journal article" date="2020" name="ISME J.">
        <title>Uncovering the hidden diversity of litter-decomposition mechanisms in mushroom-forming fungi.</title>
        <authorList>
            <person name="Floudas D."/>
            <person name="Bentzer J."/>
            <person name="Ahren D."/>
            <person name="Johansson T."/>
            <person name="Persson P."/>
            <person name="Tunlid A."/>
        </authorList>
    </citation>
    <scope>NUCLEOTIDE SEQUENCE [LARGE SCALE GENOMIC DNA]</scope>
    <source>
        <strain evidence="3 4">CBS 146.42</strain>
    </source>
</reference>
<organism evidence="3 4">
    <name type="scientific">Leucocoprinus leucothites</name>
    <dbReference type="NCBI Taxonomy" id="201217"/>
    <lineage>
        <taxon>Eukaryota</taxon>
        <taxon>Fungi</taxon>
        <taxon>Dikarya</taxon>
        <taxon>Basidiomycota</taxon>
        <taxon>Agaricomycotina</taxon>
        <taxon>Agaricomycetes</taxon>
        <taxon>Agaricomycetidae</taxon>
        <taxon>Agaricales</taxon>
        <taxon>Agaricineae</taxon>
        <taxon>Agaricaceae</taxon>
        <taxon>Leucocoprinus</taxon>
    </lineage>
</organism>
<dbReference type="OrthoDB" id="431454at2759"/>
<dbReference type="InterPro" id="IPR019734">
    <property type="entry name" value="TPR_rpt"/>
</dbReference>
<dbReference type="InterPro" id="IPR027417">
    <property type="entry name" value="P-loop_NTPase"/>
</dbReference>
<gene>
    <name evidence="3" type="ORF">D9756_001226</name>
</gene>
<name>A0A8H5LI41_9AGAR</name>
<dbReference type="Pfam" id="PF20703">
    <property type="entry name" value="nSTAND1"/>
    <property type="match status" value="1"/>
</dbReference>
<dbReference type="GO" id="GO:0007166">
    <property type="term" value="P:cell surface receptor signaling pathway"/>
    <property type="evidence" value="ECO:0007669"/>
    <property type="project" value="InterPro"/>
</dbReference>
<dbReference type="Gene3D" id="1.25.40.10">
    <property type="entry name" value="Tetratricopeptide repeat domain"/>
    <property type="match status" value="2"/>
</dbReference>
<dbReference type="InterPro" id="IPR059179">
    <property type="entry name" value="MLKL-like_MCAfunc"/>
</dbReference>
<evidence type="ECO:0000313" key="3">
    <source>
        <dbReference type="EMBL" id="KAF5357878.1"/>
    </source>
</evidence>
<dbReference type="Gene3D" id="1.20.930.20">
    <property type="entry name" value="Adaptor protein Cbl, N-terminal domain"/>
    <property type="match status" value="1"/>
</dbReference>
<dbReference type="SUPFAM" id="SSF52540">
    <property type="entry name" value="P-loop containing nucleoside triphosphate hydrolases"/>
    <property type="match status" value="1"/>
</dbReference>
<feature type="region of interest" description="Disordered" evidence="1">
    <location>
        <begin position="27"/>
        <end position="49"/>
    </location>
</feature>
<accession>A0A8H5LI41</accession>
<evidence type="ECO:0000259" key="2">
    <source>
        <dbReference type="Pfam" id="PF20703"/>
    </source>
</evidence>
<dbReference type="CDD" id="cd21037">
    <property type="entry name" value="MLKL_NTD"/>
    <property type="match status" value="1"/>
</dbReference>
<dbReference type="EMBL" id="JAACJO010000005">
    <property type="protein sequence ID" value="KAF5357878.1"/>
    <property type="molecule type" value="Genomic_DNA"/>
</dbReference>